<dbReference type="EMBL" id="LN736360">
    <property type="protein sequence ID" value="CEP60000.1"/>
    <property type="molecule type" value="Genomic_DNA"/>
</dbReference>
<feature type="compositionally biased region" description="Polar residues" evidence="12">
    <location>
        <begin position="51"/>
        <end position="64"/>
    </location>
</feature>
<dbReference type="Proteomes" id="UP000054304">
    <property type="component" value="Unassembled WGS sequence"/>
</dbReference>
<dbReference type="RefSeq" id="XP_022626245.1">
    <property type="nucleotide sequence ID" value="XM_022774116.1"/>
</dbReference>
<evidence type="ECO:0000256" key="5">
    <source>
        <dbReference type="ARBA" id="ARBA00022723"/>
    </source>
</evidence>
<comment type="similarity">
    <text evidence="4">Belongs to the FAH family.</text>
</comment>
<organism evidence="14 15">
    <name type="scientific">Lachancea lanzarotensis</name>
    <dbReference type="NCBI Taxonomy" id="1245769"/>
    <lineage>
        <taxon>Eukaryota</taxon>
        <taxon>Fungi</taxon>
        <taxon>Dikarya</taxon>
        <taxon>Ascomycota</taxon>
        <taxon>Saccharomycotina</taxon>
        <taxon>Saccharomycetes</taxon>
        <taxon>Saccharomycetales</taxon>
        <taxon>Saccharomycetaceae</taxon>
        <taxon>Lachancea</taxon>
    </lineage>
</organism>
<dbReference type="AlphaFoldDB" id="A0A0C7MX32"/>
<dbReference type="InterPro" id="IPR036663">
    <property type="entry name" value="Fumarylacetoacetase_C_sf"/>
</dbReference>
<dbReference type="OrthoDB" id="74910at2759"/>
<dbReference type="Pfam" id="PF01557">
    <property type="entry name" value="FAA_hydrolase"/>
    <property type="match status" value="1"/>
</dbReference>
<keyword evidence="6" id="KW-0460">Magnesium</keyword>
<gene>
    <name evidence="14" type="ORF">LALA0_S01e00738g</name>
</gene>
<dbReference type="GO" id="GO:0006107">
    <property type="term" value="P:oxaloacetate metabolic process"/>
    <property type="evidence" value="ECO:0007669"/>
    <property type="project" value="EnsemblFungi"/>
</dbReference>
<feature type="region of interest" description="Disordered" evidence="12">
    <location>
        <begin position="51"/>
        <end position="76"/>
    </location>
</feature>
<dbReference type="EC" id="5.3.2.2" evidence="10"/>
<proteinExistence type="inferred from homology"/>
<sequence length="265" mass="29124">MCGKIDYSYLKRVRKIICIGRNYAAHIEELNNPTPKQPFFFLKPNSSVVTQPQAGKSAQNTGPGDSTYRGLQEDGSNPGKIFIPRGVKVHHEVELALVMGQNVSNASKGTFGPKELYDSISGITLSLDLTARNVQDEAKRKGLPWSIGKGFDTFLPISEFISKTLLGDPARLQDSFRLKCEVNGKTRHDGTSDLMLTPLHEIVQHISTVMSLEAGDLVLTGTPAGVGELHPNDVVTSELYQDGKLLTKMTFECAEKPGPYEYRET</sequence>
<dbReference type="PANTHER" id="PTHR11820">
    <property type="entry name" value="ACYLPYRUVASE"/>
    <property type="match status" value="1"/>
</dbReference>
<comment type="catalytic activity">
    <reaction evidence="9">
        <text>oxaloacetate = enol-oxaloacetate</text>
        <dbReference type="Rhea" id="RHEA:16021"/>
        <dbReference type="ChEBI" id="CHEBI:16452"/>
        <dbReference type="ChEBI" id="CHEBI:17479"/>
        <dbReference type="EC" id="5.3.2.2"/>
    </reaction>
    <physiologicalReaction direction="right-to-left" evidence="9">
        <dbReference type="Rhea" id="RHEA:16023"/>
    </physiologicalReaction>
</comment>
<comment type="cofactor">
    <cofactor evidence="1">
        <name>Mn(2+)</name>
        <dbReference type="ChEBI" id="CHEBI:29035"/>
    </cofactor>
</comment>
<name>A0A0C7MX32_9SACH</name>
<evidence type="ECO:0000313" key="15">
    <source>
        <dbReference type="Proteomes" id="UP000054304"/>
    </source>
</evidence>
<dbReference type="GO" id="GO:0046872">
    <property type="term" value="F:metal ion binding"/>
    <property type="evidence" value="ECO:0007669"/>
    <property type="project" value="UniProtKB-KW"/>
</dbReference>
<dbReference type="Gene3D" id="3.90.850.10">
    <property type="entry name" value="Fumarylacetoacetase-like, C-terminal domain"/>
    <property type="match status" value="1"/>
</dbReference>
<evidence type="ECO:0000256" key="1">
    <source>
        <dbReference type="ARBA" id="ARBA00001936"/>
    </source>
</evidence>
<comment type="subcellular location">
    <subcellularLocation>
        <location evidence="3">Mitochondrion</location>
    </subcellularLocation>
</comment>
<dbReference type="HOGENOM" id="CLU_028458_5_0_1"/>
<dbReference type="STRING" id="1245769.A0A0C7MX32"/>
<evidence type="ECO:0000256" key="2">
    <source>
        <dbReference type="ARBA" id="ARBA00001946"/>
    </source>
</evidence>
<evidence type="ECO:0000313" key="14">
    <source>
        <dbReference type="EMBL" id="CEP60000.1"/>
    </source>
</evidence>
<keyword evidence="7" id="KW-0496">Mitochondrion</keyword>
<comment type="cofactor">
    <cofactor evidence="2">
        <name>Mg(2+)</name>
        <dbReference type="ChEBI" id="CHEBI:18420"/>
    </cofactor>
</comment>
<evidence type="ECO:0000256" key="11">
    <source>
        <dbReference type="ARBA" id="ARBA00056302"/>
    </source>
</evidence>
<comment type="function">
    <text evidence="11">Tautomerase that converts enol-oxaloacetate, a strong inhibitor of succinate dehydrogenase, to the physiological keto form of oxaloacetate.</text>
</comment>
<dbReference type="GeneID" id="34683370"/>
<dbReference type="FunFam" id="3.90.850.10:FF:000014">
    <property type="entry name" value="Uncharacterized mitochondrial hydrolase FMP41"/>
    <property type="match status" value="1"/>
</dbReference>
<keyword evidence="8" id="KW-0413">Isomerase</keyword>
<dbReference type="GO" id="GO:0050163">
    <property type="term" value="F:oxaloacetate tautomerase activity"/>
    <property type="evidence" value="ECO:0007669"/>
    <property type="project" value="UniProtKB-EC"/>
</dbReference>
<dbReference type="GO" id="GO:0018773">
    <property type="term" value="F:acetylpyruvate hydrolase activity"/>
    <property type="evidence" value="ECO:0007669"/>
    <property type="project" value="TreeGrafter"/>
</dbReference>
<evidence type="ECO:0000256" key="3">
    <source>
        <dbReference type="ARBA" id="ARBA00004173"/>
    </source>
</evidence>
<dbReference type="PANTHER" id="PTHR11820:SF7">
    <property type="entry name" value="ACYLPYRUVASE FAHD1, MITOCHONDRIAL"/>
    <property type="match status" value="1"/>
</dbReference>
<feature type="domain" description="Fumarylacetoacetase-like C-terminal" evidence="13">
    <location>
        <begin position="15"/>
        <end position="245"/>
    </location>
</feature>
<evidence type="ECO:0000256" key="7">
    <source>
        <dbReference type="ARBA" id="ARBA00023128"/>
    </source>
</evidence>
<keyword evidence="5" id="KW-0479">Metal-binding</keyword>
<evidence type="ECO:0000256" key="4">
    <source>
        <dbReference type="ARBA" id="ARBA00010211"/>
    </source>
</evidence>
<evidence type="ECO:0000256" key="6">
    <source>
        <dbReference type="ARBA" id="ARBA00022842"/>
    </source>
</evidence>
<evidence type="ECO:0000259" key="13">
    <source>
        <dbReference type="Pfam" id="PF01557"/>
    </source>
</evidence>
<evidence type="ECO:0000256" key="9">
    <source>
        <dbReference type="ARBA" id="ARBA00044911"/>
    </source>
</evidence>
<protein>
    <recommendedName>
        <fullName evidence="10">oxaloacetate tautomerase</fullName>
        <ecNumber evidence="10">5.3.2.2</ecNumber>
    </recommendedName>
</protein>
<reference evidence="14 15" key="1">
    <citation type="submission" date="2014-12" db="EMBL/GenBank/DDBJ databases">
        <authorList>
            <person name="Neuveglise Cecile"/>
        </authorList>
    </citation>
    <scope>NUCLEOTIDE SEQUENCE [LARGE SCALE GENOMIC DNA]</scope>
    <source>
        <strain evidence="14 15">CBS 12615</strain>
    </source>
</reference>
<dbReference type="InterPro" id="IPR011234">
    <property type="entry name" value="Fumarylacetoacetase-like_C"/>
</dbReference>
<accession>A0A0C7MX32</accession>
<evidence type="ECO:0000256" key="12">
    <source>
        <dbReference type="SAM" id="MobiDB-lite"/>
    </source>
</evidence>
<dbReference type="GO" id="GO:0005739">
    <property type="term" value="C:mitochondrion"/>
    <property type="evidence" value="ECO:0007669"/>
    <property type="project" value="UniProtKB-SubCell"/>
</dbReference>
<evidence type="ECO:0000256" key="8">
    <source>
        <dbReference type="ARBA" id="ARBA00023235"/>
    </source>
</evidence>
<dbReference type="SUPFAM" id="SSF56529">
    <property type="entry name" value="FAH"/>
    <property type="match status" value="1"/>
</dbReference>
<evidence type="ECO:0000256" key="10">
    <source>
        <dbReference type="ARBA" id="ARBA00044973"/>
    </source>
</evidence>
<keyword evidence="15" id="KW-1185">Reference proteome</keyword>